<sequence length="171" mass="19202">MKLLFQAPILPCRGSTPAEGVDKTDARSKLQFTLNENNFWESKAMGNSMETSTQLISFFRQSALRTRRHIISSAESHLHTIAALARFDQVTDHASIRANLTKQQPHEVLDVKCTPDGYSYGFCNLVEHVTPLPPENVYFVLQSSSGDFGEHGKSFILLHCQIFAQMHAYTS</sequence>
<dbReference type="EMBL" id="CAAALY010035975">
    <property type="protein sequence ID" value="VEL18183.1"/>
    <property type="molecule type" value="Genomic_DNA"/>
</dbReference>
<proteinExistence type="predicted"/>
<evidence type="ECO:0000313" key="2">
    <source>
        <dbReference type="Proteomes" id="UP000784294"/>
    </source>
</evidence>
<dbReference type="OrthoDB" id="527990at2759"/>
<accession>A0A3S5CLF9</accession>
<evidence type="ECO:0000313" key="1">
    <source>
        <dbReference type="EMBL" id="VEL18183.1"/>
    </source>
</evidence>
<organism evidence="1 2">
    <name type="scientific">Protopolystoma xenopodis</name>
    <dbReference type="NCBI Taxonomy" id="117903"/>
    <lineage>
        <taxon>Eukaryota</taxon>
        <taxon>Metazoa</taxon>
        <taxon>Spiralia</taxon>
        <taxon>Lophotrochozoa</taxon>
        <taxon>Platyhelminthes</taxon>
        <taxon>Monogenea</taxon>
        <taxon>Polyopisthocotylea</taxon>
        <taxon>Polystomatidea</taxon>
        <taxon>Polystomatidae</taxon>
        <taxon>Protopolystoma</taxon>
    </lineage>
</organism>
<reference evidence="1" key="1">
    <citation type="submission" date="2018-11" db="EMBL/GenBank/DDBJ databases">
        <authorList>
            <consortium name="Pathogen Informatics"/>
        </authorList>
    </citation>
    <scope>NUCLEOTIDE SEQUENCE</scope>
</reference>
<keyword evidence="2" id="KW-1185">Reference proteome</keyword>
<name>A0A3S5CLF9_9PLAT</name>
<dbReference type="AlphaFoldDB" id="A0A3S5CLF9"/>
<protein>
    <submittedName>
        <fullName evidence="1">Uncharacterized protein</fullName>
    </submittedName>
</protein>
<gene>
    <name evidence="1" type="ORF">PXEA_LOCUS11623</name>
</gene>
<comment type="caution">
    <text evidence="1">The sequence shown here is derived from an EMBL/GenBank/DDBJ whole genome shotgun (WGS) entry which is preliminary data.</text>
</comment>
<dbReference type="Proteomes" id="UP000784294">
    <property type="component" value="Unassembled WGS sequence"/>
</dbReference>